<gene>
    <name evidence="2" type="ORF">LY89DRAFT_666919</name>
</gene>
<dbReference type="AlphaFoldDB" id="A0A194XIZ6"/>
<proteinExistence type="predicted"/>
<keyword evidence="3" id="KW-1185">Reference proteome</keyword>
<evidence type="ECO:0000313" key="2">
    <source>
        <dbReference type="EMBL" id="KUJ20096.1"/>
    </source>
</evidence>
<accession>A0A194XIZ6</accession>
<protein>
    <submittedName>
        <fullName evidence="2">Uncharacterized protein</fullName>
    </submittedName>
</protein>
<dbReference type="RefSeq" id="XP_018074451.1">
    <property type="nucleotide sequence ID" value="XM_018212944.1"/>
</dbReference>
<dbReference type="GeneID" id="28822670"/>
<sequence>MAYVKRNLLANAIESATRDAANEDLPTVPYSGSAWMPAQGMSLRRLLERNLRELRKDADMKRKACGLPVIDKSQMLYTSQWQDRSSVSSGSSDSGSSSPGPSSPGYSSPGSSIERKLKFSFSSSDSDEFEESGTAPDIEFDDVSEDNDDWRSTSGDSDDLPFRNKMRAYSK</sequence>
<feature type="compositionally biased region" description="Acidic residues" evidence="1">
    <location>
        <begin position="138"/>
        <end position="148"/>
    </location>
</feature>
<organism evidence="2 3">
    <name type="scientific">Mollisia scopiformis</name>
    <name type="common">Conifer needle endophyte fungus</name>
    <name type="synonym">Phialocephala scopiformis</name>
    <dbReference type="NCBI Taxonomy" id="149040"/>
    <lineage>
        <taxon>Eukaryota</taxon>
        <taxon>Fungi</taxon>
        <taxon>Dikarya</taxon>
        <taxon>Ascomycota</taxon>
        <taxon>Pezizomycotina</taxon>
        <taxon>Leotiomycetes</taxon>
        <taxon>Helotiales</taxon>
        <taxon>Mollisiaceae</taxon>
        <taxon>Mollisia</taxon>
    </lineage>
</organism>
<dbReference type="InParanoid" id="A0A194XIZ6"/>
<feature type="region of interest" description="Disordered" evidence="1">
    <location>
        <begin position="80"/>
        <end position="171"/>
    </location>
</feature>
<dbReference type="EMBL" id="KQ947410">
    <property type="protein sequence ID" value="KUJ20096.1"/>
    <property type="molecule type" value="Genomic_DNA"/>
</dbReference>
<feature type="compositionally biased region" description="Low complexity" evidence="1">
    <location>
        <begin position="85"/>
        <end position="112"/>
    </location>
</feature>
<evidence type="ECO:0000313" key="3">
    <source>
        <dbReference type="Proteomes" id="UP000070700"/>
    </source>
</evidence>
<name>A0A194XIZ6_MOLSC</name>
<reference evidence="2 3" key="1">
    <citation type="submission" date="2015-10" db="EMBL/GenBank/DDBJ databases">
        <title>Full genome of DAOMC 229536 Phialocephala scopiformis, a fungal endophyte of spruce producing the potent anti-insectan compound rugulosin.</title>
        <authorList>
            <consortium name="DOE Joint Genome Institute"/>
            <person name="Walker A.K."/>
            <person name="Frasz S.L."/>
            <person name="Seifert K.A."/>
            <person name="Miller J.D."/>
            <person name="Mondo S.J."/>
            <person name="Labutti K."/>
            <person name="Lipzen A."/>
            <person name="Dockter R."/>
            <person name="Kennedy M."/>
            <person name="Grigoriev I.V."/>
            <person name="Spatafora J.W."/>
        </authorList>
    </citation>
    <scope>NUCLEOTIDE SEQUENCE [LARGE SCALE GENOMIC DNA]</scope>
    <source>
        <strain evidence="2 3">CBS 120377</strain>
    </source>
</reference>
<dbReference type="KEGG" id="psco:LY89DRAFT_666919"/>
<dbReference type="Proteomes" id="UP000070700">
    <property type="component" value="Unassembled WGS sequence"/>
</dbReference>
<evidence type="ECO:0000256" key="1">
    <source>
        <dbReference type="SAM" id="MobiDB-lite"/>
    </source>
</evidence>